<name>A0A6N4VJ42_9MYCO</name>
<dbReference type="Gene3D" id="1.20.1290.10">
    <property type="entry name" value="AhpD-like"/>
    <property type="match status" value="1"/>
</dbReference>
<dbReference type="KEGG" id="mpof:MPOR_52590"/>
<evidence type="ECO:0000313" key="4">
    <source>
        <dbReference type="Proteomes" id="UP000466785"/>
    </source>
</evidence>
<dbReference type="RefSeq" id="WP_152518765.1">
    <property type="nucleotide sequence ID" value="NZ_AP022570.1"/>
</dbReference>
<dbReference type="EMBL" id="AP022570">
    <property type="protein sequence ID" value="BBX54233.1"/>
    <property type="molecule type" value="Genomic_DNA"/>
</dbReference>
<reference evidence="3 4" key="1">
    <citation type="journal article" date="2019" name="Emerg. Microbes Infect.">
        <title>Comprehensive subspecies identification of 175 nontuberculous mycobacteria species based on 7547 genomic profiles.</title>
        <authorList>
            <person name="Matsumoto Y."/>
            <person name="Kinjo T."/>
            <person name="Motooka D."/>
            <person name="Nabeya D."/>
            <person name="Jung N."/>
            <person name="Uechi K."/>
            <person name="Horii T."/>
            <person name="Iida T."/>
            <person name="Fujita J."/>
            <person name="Nakamura S."/>
        </authorList>
    </citation>
    <scope>NUCLEOTIDE SEQUENCE [LARGE SCALE GENOMIC DNA]</scope>
    <source>
        <strain evidence="3 4">JCM 12603</strain>
    </source>
</reference>
<protein>
    <submittedName>
        <fullName evidence="3">4-carboxymuconolactone decarboxylase</fullName>
    </submittedName>
</protein>
<dbReference type="PANTHER" id="PTHR33570:SF2">
    <property type="entry name" value="CARBOXYMUCONOLACTONE DECARBOXYLASE-LIKE DOMAIN-CONTAINING PROTEIN"/>
    <property type="match status" value="1"/>
</dbReference>
<proteinExistence type="predicted"/>
<accession>A0A6N4VJ42</accession>
<organism evidence="3 4">
    <name type="scientific">Mycolicibacterium poriferae</name>
    <dbReference type="NCBI Taxonomy" id="39694"/>
    <lineage>
        <taxon>Bacteria</taxon>
        <taxon>Bacillati</taxon>
        <taxon>Actinomycetota</taxon>
        <taxon>Actinomycetes</taxon>
        <taxon>Mycobacteriales</taxon>
        <taxon>Mycobacteriaceae</taxon>
        <taxon>Mycolicibacterium</taxon>
    </lineage>
</organism>
<dbReference type="InterPro" id="IPR029032">
    <property type="entry name" value="AhpD-like"/>
</dbReference>
<dbReference type="Proteomes" id="UP000466785">
    <property type="component" value="Chromosome"/>
</dbReference>
<evidence type="ECO:0000313" key="3">
    <source>
        <dbReference type="EMBL" id="BBX54233.1"/>
    </source>
</evidence>
<dbReference type="Pfam" id="PF02627">
    <property type="entry name" value="CMD"/>
    <property type="match status" value="1"/>
</dbReference>
<dbReference type="InterPro" id="IPR003779">
    <property type="entry name" value="CMD-like"/>
</dbReference>
<dbReference type="SUPFAM" id="SSF69118">
    <property type="entry name" value="AhpD-like"/>
    <property type="match status" value="1"/>
</dbReference>
<sequence>MDETRRRGLEKMNEVYGWEMPNVEGDPYFDLTVDHLFANIWTRPGLSMREKRMMTLTVVTAVGNADLAEIQANAALANGELTVEELKEMAVFLTHYLGFPLGSKLDGVVSKVAKQRKKAAEKGQAEDKRANVNAAVNMHSGGSLDDE</sequence>
<evidence type="ECO:0000256" key="1">
    <source>
        <dbReference type="SAM" id="MobiDB-lite"/>
    </source>
</evidence>
<dbReference type="PANTHER" id="PTHR33570">
    <property type="entry name" value="4-CARBOXYMUCONOLACTONE DECARBOXYLASE FAMILY PROTEIN"/>
    <property type="match status" value="1"/>
</dbReference>
<feature type="region of interest" description="Disordered" evidence="1">
    <location>
        <begin position="119"/>
        <end position="147"/>
    </location>
</feature>
<evidence type="ECO:0000259" key="2">
    <source>
        <dbReference type="Pfam" id="PF02627"/>
    </source>
</evidence>
<feature type="domain" description="Carboxymuconolactone decarboxylase-like" evidence="2">
    <location>
        <begin position="28"/>
        <end position="100"/>
    </location>
</feature>
<dbReference type="AlphaFoldDB" id="A0A6N4VJ42"/>
<feature type="compositionally biased region" description="Basic and acidic residues" evidence="1">
    <location>
        <begin position="119"/>
        <end position="130"/>
    </location>
</feature>
<gene>
    <name evidence="3" type="primary">pcaC_5</name>
    <name evidence="3" type="ORF">MPOR_52590</name>
</gene>
<dbReference type="GO" id="GO:0051920">
    <property type="term" value="F:peroxiredoxin activity"/>
    <property type="evidence" value="ECO:0007669"/>
    <property type="project" value="InterPro"/>
</dbReference>
<dbReference type="InterPro" id="IPR052512">
    <property type="entry name" value="4CMD/NDH-1_regulator"/>
</dbReference>
<keyword evidence="4" id="KW-1185">Reference proteome</keyword>